<protein>
    <submittedName>
        <fullName evidence="1">Uncharacterized protein</fullName>
    </submittedName>
</protein>
<dbReference type="RefSeq" id="WP_086042668.1">
    <property type="nucleotide sequence ID" value="NZ_CBCRZA010000002.1"/>
</dbReference>
<name>A0A1W7ABQ6_9STAP</name>
<dbReference type="AlphaFoldDB" id="A0A1W7ABQ6"/>
<dbReference type="Proteomes" id="UP000194154">
    <property type="component" value="Chromosome"/>
</dbReference>
<organism evidence="1 2">
    <name type="scientific">Macrococcoides canis</name>
    <dbReference type="NCBI Taxonomy" id="1855823"/>
    <lineage>
        <taxon>Bacteria</taxon>
        <taxon>Bacillati</taxon>
        <taxon>Bacillota</taxon>
        <taxon>Bacilli</taxon>
        <taxon>Bacillales</taxon>
        <taxon>Staphylococcaceae</taxon>
        <taxon>Macrococcoides</taxon>
    </lineage>
</organism>
<proteinExistence type="predicted"/>
<reference evidence="1 2" key="1">
    <citation type="journal article" date="2017" name="Int. J. Syst. Evol. Microbiol.">
        <title>Macrococcus canis sp. nov., a skin bacterium associated with infections in dogs.</title>
        <authorList>
            <person name="Gobeli Brawand S."/>
            <person name="Cotting K."/>
            <person name="Gomez-Sanz E."/>
            <person name="Collaud A."/>
            <person name="Thomann A."/>
            <person name="Brodard I."/>
            <person name="Rodriguez-Campos S."/>
            <person name="Strauss C."/>
            <person name="Perreten V."/>
        </authorList>
    </citation>
    <scope>NUCLEOTIDE SEQUENCE [LARGE SCALE GENOMIC DNA]</scope>
    <source>
        <strain evidence="1 2">KM45013</strain>
    </source>
</reference>
<dbReference type="EMBL" id="CP021059">
    <property type="protein sequence ID" value="ARQ07038.1"/>
    <property type="molecule type" value="Genomic_DNA"/>
</dbReference>
<keyword evidence="2" id="KW-1185">Reference proteome</keyword>
<sequence>MGRESYSSDSKSSELSGYELEDALIFKLAHKLGGRSEIIDLPLEEALAYLIIVIEQEEQEAEAKKWDLYMNHLSRINANPAQDKDDVKRQNQFIEGIDPMKETKSLEMPKVLEWDFEQLEQLKALQT</sequence>
<dbReference type="OrthoDB" id="9940943at2"/>
<gene>
    <name evidence="1" type="ORF">MCCS_13970</name>
</gene>
<dbReference type="KEGG" id="mcak:MCCS_13970"/>
<dbReference type="STRING" id="1855823.MCCS_13970"/>
<evidence type="ECO:0000313" key="2">
    <source>
        <dbReference type="Proteomes" id="UP000194154"/>
    </source>
</evidence>
<evidence type="ECO:0000313" key="1">
    <source>
        <dbReference type="EMBL" id="ARQ07038.1"/>
    </source>
</evidence>
<dbReference type="GeneID" id="35295516"/>
<accession>A0A1W7ABQ6</accession>